<dbReference type="PANTHER" id="PTHR45801:SF117">
    <property type="entry name" value="OS07G0417400 PROTEIN"/>
    <property type="match status" value="1"/>
</dbReference>
<comment type="subcellular location">
    <subcellularLocation>
        <location evidence="1">Nucleus</location>
    </subcellularLocation>
</comment>
<protein>
    <recommendedName>
        <fullName evidence="10">C2H2-type domain-containing protein</fullName>
    </recommendedName>
</protein>
<feature type="compositionally biased region" description="Basic and acidic residues" evidence="9">
    <location>
        <begin position="20"/>
        <end position="33"/>
    </location>
</feature>
<dbReference type="SUPFAM" id="SSF57667">
    <property type="entry name" value="beta-beta-alpha zinc fingers"/>
    <property type="match status" value="1"/>
</dbReference>
<dbReference type="AlphaFoldDB" id="A0A218VRM1"/>
<evidence type="ECO:0000256" key="7">
    <source>
        <dbReference type="ARBA" id="ARBA00023242"/>
    </source>
</evidence>
<feature type="region of interest" description="Disordered" evidence="9">
    <location>
        <begin position="1"/>
        <end position="33"/>
    </location>
</feature>
<evidence type="ECO:0000256" key="2">
    <source>
        <dbReference type="ARBA" id="ARBA00022723"/>
    </source>
</evidence>
<evidence type="ECO:0000256" key="8">
    <source>
        <dbReference type="PROSITE-ProRule" id="PRU00042"/>
    </source>
</evidence>
<dbReference type="Gene3D" id="3.30.160.60">
    <property type="entry name" value="Classic Zinc Finger"/>
    <property type="match status" value="1"/>
</dbReference>
<evidence type="ECO:0000256" key="6">
    <source>
        <dbReference type="ARBA" id="ARBA00023163"/>
    </source>
</evidence>
<reference evidence="12" key="1">
    <citation type="journal article" date="2017" name="Plant J.">
        <title>The pomegranate (Punica granatum L.) genome and the genomics of punicalagin biosynthesis.</title>
        <authorList>
            <person name="Qin G."/>
            <person name="Xu C."/>
            <person name="Ming R."/>
            <person name="Tang H."/>
            <person name="Guyot R."/>
            <person name="Kramer E.M."/>
            <person name="Hu Y."/>
            <person name="Yi X."/>
            <person name="Qi Y."/>
            <person name="Xu X."/>
            <person name="Gao Z."/>
            <person name="Pan H."/>
            <person name="Jian J."/>
            <person name="Tian Y."/>
            <person name="Yue Z."/>
            <person name="Xu Y."/>
        </authorList>
    </citation>
    <scope>NUCLEOTIDE SEQUENCE [LARGE SCALE GENOMIC DNA]</scope>
    <source>
        <strain evidence="12">cv. Dabenzi</strain>
    </source>
</reference>
<dbReference type="PANTHER" id="PTHR45801">
    <property type="entry name" value="OS07G0101800 PROTEIN"/>
    <property type="match status" value="1"/>
</dbReference>
<evidence type="ECO:0000256" key="4">
    <source>
        <dbReference type="ARBA" id="ARBA00022833"/>
    </source>
</evidence>
<name>A0A218VRM1_PUNGR</name>
<dbReference type="Proteomes" id="UP000197138">
    <property type="component" value="Unassembled WGS sequence"/>
</dbReference>
<feature type="region of interest" description="Disordered" evidence="9">
    <location>
        <begin position="162"/>
        <end position="214"/>
    </location>
</feature>
<evidence type="ECO:0000256" key="5">
    <source>
        <dbReference type="ARBA" id="ARBA00023015"/>
    </source>
</evidence>
<evidence type="ECO:0000259" key="10">
    <source>
        <dbReference type="PROSITE" id="PS50157"/>
    </source>
</evidence>
<dbReference type="PROSITE" id="PS00028">
    <property type="entry name" value="ZINC_FINGER_C2H2_1"/>
    <property type="match status" value="1"/>
</dbReference>
<feature type="domain" description="C2H2-type" evidence="10">
    <location>
        <begin position="42"/>
        <end position="69"/>
    </location>
</feature>
<accession>A0A218VRM1</accession>
<dbReference type="InterPro" id="IPR052426">
    <property type="entry name" value="Plant_dev_regulator"/>
</dbReference>
<feature type="compositionally biased region" description="Acidic residues" evidence="9">
    <location>
        <begin position="190"/>
        <end position="204"/>
    </location>
</feature>
<dbReference type="EMBL" id="MTKT01006106">
    <property type="protein sequence ID" value="OWM63194.1"/>
    <property type="molecule type" value="Genomic_DNA"/>
</dbReference>
<sequence>MYMAESENPGGSDSSSGQKDQNHGKGEDMIVKEAEATGKRSYECVYCKRGFTNAQALGGHMNIHRKDRANKSFLSSSSPPKNIPAVSILTCFISPSNIIPDAPVASASPSIGLIPSELEKFESRPSLEALWSKLSSHSSTACPSLVSPTNYLESYLQVAMSSTSSSRGIDHEEALGSNLSLQVGSPDHVEDTDEKGDDRMEEIDLELRLGRRDP</sequence>
<organism evidence="11 12">
    <name type="scientific">Punica granatum</name>
    <name type="common">Pomegranate</name>
    <dbReference type="NCBI Taxonomy" id="22663"/>
    <lineage>
        <taxon>Eukaryota</taxon>
        <taxon>Viridiplantae</taxon>
        <taxon>Streptophyta</taxon>
        <taxon>Embryophyta</taxon>
        <taxon>Tracheophyta</taxon>
        <taxon>Spermatophyta</taxon>
        <taxon>Magnoliopsida</taxon>
        <taxon>eudicotyledons</taxon>
        <taxon>Gunneridae</taxon>
        <taxon>Pentapetalae</taxon>
        <taxon>rosids</taxon>
        <taxon>malvids</taxon>
        <taxon>Myrtales</taxon>
        <taxon>Lythraceae</taxon>
        <taxon>Punica</taxon>
    </lineage>
</organism>
<evidence type="ECO:0000313" key="12">
    <source>
        <dbReference type="Proteomes" id="UP000197138"/>
    </source>
</evidence>
<keyword evidence="3 8" id="KW-0863">Zinc-finger</keyword>
<gene>
    <name evidence="11" type="ORF">CDL15_Pgr010594</name>
</gene>
<evidence type="ECO:0000256" key="3">
    <source>
        <dbReference type="ARBA" id="ARBA00022771"/>
    </source>
</evidence>
<keyword evidence="7" id="KW-0539">Nucleus</keyword>
<keyword evidence="4" id="KW-0862">Zinc</keyword>
<proteinExistence type="predicted"/>
<dbReference type="PROSITE" id="PS50157">
    <property type="entry name" value="ZINC_FINGER_C2H2_2"/>
    <property type="match status" value="1"/>
</dbReference>
<keyword evidence="2" id="KW-0479">Metal-binding</keyword>
<keyword evidence="6" id="KW-0804">Transcription</keyword>
<comment type="caution">
    <text evidence="11">The sequence shown here is derived from an EMBL/GenBank/DDBJ whole genome shotgun (WGS) entry which is preliminary data.</text>
</comment>
<evidence type="ECO:0000256" key="1">
    <source>
        <dbReference type="ARBA" id="ARBA00004123"/>
    </source>
</evidence>
<feature type="compositionally biased region" description="Basic and acidic residues" evidence="9">
    <location>
        <begin position="205"/>
        <end position="214"/>
    </location>
</feature>
<dbReference type="GO" id="GO:0008270">
    <property type="term" value="F:zinc ion binding"/>
    <property type="evidence" value="ECO:0007669"/>
    <property type="project" value="UniProtKB-KW"/>
</dbReference>
<dbReference type="InterPro" id="IPR036236">
    <property type="entry name" value="Znf_C2H2_sf"/>
</dbReference>
<dbReference type="GO" id="GO:0005634">
    <property type="term" value="C:nucleus"/>
    <property type="evidence" value="ECO:0007669"/>
    <property type="project" value="UniProtKB-SubCell"/>
</dbReference>
<evidence type="ECO:0000313" key="11">
    <source>
        <dbReference type="EMBL" id="OWM63194.1"/>
    </source>
</evidence>
<keyword evidence="5" id="KW-0805">Transcription regulation</keyword>
<dbReference type="InterPro" id="IPR013087">
    <property type="entry name" value="Znf_C2H2_type"/>
</dbReference>
<evidence type="ECO:0000256" key="9">
    <source>
        <dbReference type="SAM" id="MobiDB-lite"/>
    </source>
</evidence>